<accession>A0A9N9NTC1</accession>
<name>A0A9N9NTC1_9GLOM</name>
<gene>
    <name evidence="1" type="ORF">AMORRO_LOCUS16501</name>
</gene>
<feature type="non-terminal residue" evidence="1">
    <location>
        <position position="1"/>
    </location>
</feature>
<evidence type="ECO:0000313" key="1">
    <source>
        <dbReference type="EMBL" id="CAG8769520.1"/>
    </source>
</evidence>
<organism evidence="1 2">
    <name type="scientific">Acaulospora morrowiae</name>
    <dbReference type="NCBI Taxonomy" id="94023"/>
    <lineage>
        <taxon>Eukaryota</taxon>
        <taxon>Fungi</taxon>
        <taxon>Fungi incertae sedis</taxon>
        <taxon>Mucoromycota</taxon>
        <taxon>Glomeromycotina</taxon>
        <taxon>Glomeromycetes</taxon>
        <taxon>Diversisporales</taxon>
        <taxon>Acaulosporaceae</taxon>
        <taxon>Acaulospora</taxon>
    </lineage>
</organism>
<feature type="non-terminal residue" evidence="1">
    <location>
        <position position="75"/>
    </location>
</feature>
<comment type="caution">
    <text evidence="1">The sequence shown here is derived from an EMBL/GenBank/DDBJ whole genome shotgun (WGS) entry which is preliminary data.</text>
</comment>
<evidence type="ECO:0000313" key="2">
    <source>
        <dbReference type="Proteomes" id="UP000789342"/>
    </source>
</evidence>
<dbReference type="Proteomes" id="UP000789342">
    <property type="component" value="Unassembled WGS sequence"/>
</dbReference>
<dbReference type="AlphaFoldDB" id="A0A9N9NTC1"/>
<keyword evidence="2" id="KW-1185">Reference proteome</keyword>
<dbReference type="EMBL" id="CAJVPV010045621">
    <property type="protein sequence ID" value="CAG8769520.1"/>
    <property type="molecule type" value="Genomic_DNA"/>
</dbReference>
<sequence length="75" mass="8051">YIPDAQGNTKNLNEKLYLLNITSYSWESSFSVSEVSPSPTASTNQPPIGGSLNAEQKLLIGLSATLGFIVFLVAF</sequence>
<protein>
    <submittedName>
        <fullName evidence="1">14162_t:CDS:1</fullName>
    </submittedName>
</protein>
<proteinExistence type="predicted"/>
<reference evidence="1" key="1">
    <citation type="submission" date="2021-06" db="EMBL/GenBank/DDBJ databases">
        <authorList>
            <person name="Kallberg Y."/>
            <person name="Tangrot J."/>
            <person name="Rosling A."/>
        </authorList>
    </citation>
    <scope>NUCLEOTIDE SEQUENCE</scope>
    <source>
        <strain evidence="1">CL551</strain>
    </source>
</reference>